<dbReference type="PANTHER" id="PTHR14787">
    <property type="entry name" value="C10ORF188 FAMILY MEMBER"/>
    <property type="match status" value="1"/>
</dbReference>
<evidence type="ECO:0000313" key="2">
    <source>
        <dbReference type="EMBL" id="JAP80667.1"/>
    </source>
</evidence>
<reference evidence="2" key="1">
    <citation type="journal article" date="2016" name="Ticks Tick Borne Dis.">
        <title>De novo assembly and annotation of the salivary gland transcriptome of Rhipicephalus appendiculatus male and female ticks during blood feeding.</title>
        <authorList>
            <person name="de Castro M.H."/>
            <person name="de Klerk D."/>
            <person name="Pienaar R."/>
            <person name="Latif A.A."/>
            <person name="Rees D.J."/>
            <person name="Mans B.J."/>
        </authorList>
    </citation>
    <scope>NUCLEOTIDE SEQUENCE</scope>
    <source>
        <tissue evidence="2">Salivary glands</tissue>
    </source>
</reference>
<dbReference type="AlphaFoldDB" id="A0A131YNY5"/>
<proteinExistence type="predicted"/>
<feature type="region of interest" description="Disordered" evidence="1">
    <location>
        <begin position="399"/>
        <end position="431"/>
    </location>
</feature>
<feature type="compositionally biased region" description="Polar residues" evidence="1">
    <location>
        <begin position="414"/>
        <end position="431"/>
    </location>
</feature>
<dbReference type="InterPro" id="IPR028043">
    <property type="entry name" value="PAAT-like"/>
</dbReference>
<organism evidence="2">
    <name type="scientific">Rhipicephalus appendiculatus</name>
    <name type="common">Brown ear tick</name>
    <dbReference type="NCBI Taxonomy" id="34631"/>
    <lineage>
        <taxon>Eukaryota</taxon>
        <taxon>Metazoa</taxon>
        <taxon>Ecdysozoa</taxon>
        <taxon>Arthropoda</taxon>
        <taxon>Chelicerata</taxon>
        <taxon>Arachnida</taxon>
        <taxon>Acari</taxon>
        <taxon>Parasitiformes</taxon>
        <taxon>Ixodida</taxon>
        <taxon>Ixodoidea</taxon>
        <taxon>Ixodidae</taxon>
        <taxon>Rhipicephalinae</taxon>
        <taxon>Rhipicephalus</taxon>
        <taxon>Rhipicephalus</taxon>
    </lineage>
</organism>
<accession>A0A131YNY5</accession>
<evidence type="ECO:0000256" key="1">
    <source>
        <dbReference type="SAM" id="MobiDB-lite"/>
    </source>
</evidence>
<sequence>MIKAKCTWKVQGDRPVSDAIVYFEDNENIDLEDAISAENCVQLEAPVADDVTGNYIVPACQVFLFCGDTHQMSSVSILSEARVIEVYGYHGEYLSTLKNELMEEVDGMSVFRGDLNLARPLKECCLKFIPMKSKDSMWLYGIKVVVQEKPRPDTLQLFPTSMPLKDVEERLEASGAQLSEKAESLKRMMELFQGSSGMFSAAAMSPVFAGFSALSRGAPQQVPDGMAQFYNMFQNAGLKSQAQQTPMKLAPKLPLAAETTREAALPISSGTGAVESGQDGLLAGILKLLENHTAKQQPQHEPPPQAVAKAKVGASEAASLDKEFILELLEKSGVLNKQTATVLLEEIIQKTGATVQLNQSHGDAEKKSENIPVADVASEQPKVAAEEPKVAAENKILETMSRATGTDNKPLKETASQTDQPEPEPTANQELQVVPAPLTMEALQKQRDETRDVVGALFQGLQDQLLNMVDRRFEELKVEMVEKLDGKIQEMEERINARFDAIIDALQGQEDDEEIFEQPEEGSV</sequence>
<dbReference type="EMBL" id="GEDV01007890">
    <property type="protein sequence ID" value="JAP80667.1"/>
    <property type="molecule type" value="Transcribed_RNA"/>
</dbReference>
<name>A0A131YNY5_RHIAP</name>
<dbReference type="Pfam" id="PF14958">
    <property type="entry name" value="PAAT-like"/>
    <property type="match status" value="1"/>
</dbReference>
<dbReference type="PANTHER" id="PTHR14787:SF1">
    <property type="entry name" value="ATPASE PAAT"/>
    <property type="match status" value="1"/>
</dbReference>
<protein>
    <submittedName>
        <fullName evidence="2">Uncharacterized protein</fullName>
    </submittedName>
</protein>